<dbReference type="AlphaFoldDB" id="A0AAV6VKZ6"/>
<dbReference type="SMART" id="SM00355">
    <property type="entry name" value="ZnF_C2H2"/>
    <property type="match status" value="4"/>
</dbReference>
<dbReference type="InterPro" id="IPR013087">
    <property type="entry name" value="Znf_C2H2_type"/>
</dbReference>
<dbReference type="Proteomes" id="UP000827092">
    <property type="component" value="Unassembled WGS sequence"/>
</dbReference>
<keyword evidence="6" id="KW-0805">Transcription regulation</keyword>
<evidence type="ECO:0000256" key="4">
    <source>
        <dbReference type="ARBA" id="ARBA00022771"/>
    </source>
</evidence>
<keyword evidence="7" id="KW-0804">Transcription</keyword>
<dbReference type="InterPro" id="IPR050636">
    <property type="entry name" value="C2H2-ZF_domain-containing"/>
</dbReference>
<dbReference type="InterPro" id="IPR036236">
    <property type="entry name" value="Znf_C2H2_sf"/>
</dbReference>
<dbReference type="PROSITE" id="PS00028">
    <property type="entry name" value="ZINC_FINGER_C2H2_1"/>
    <property type="match status" value="3"/>
</dbReference>
<dbReference type="Gene3D" id="3.30.160.60">
    <property type="entry name" value="Classic Zinc Finger"/>
    <property type="match status" value="3"/>
</dbReference>
<feature type="domain" description="C2H2-type" evidence="10">
    <location>
        <begin position="85"/>
        <end position="112"/>
    </location>
</feature>
<sequence>MPATTLDIERGLEVAVIFDIKNCLPTCPMCLDTFSFRYQLEWHFQWKHRSEGNLFLCNECNEAFTESTDFKSHLTSVHNSLDILHACEKCGLRFKTDLELRQHHLTHKNERPYTCENCFRSFAKKNAFEQHLLTHVGRKVPELHKCRGCFSRRSFSLNHSKNRISECRYITCMRERVCAHGVGRTLSL</sequence>
<evidence type="ECO:0000256" key="9">
    <source>
        <dbReference type="PROSITE-ProRule" id="PRU00042"/>
    </source>
</evidence>
<feature type="domain" description="C2H2-type" evidence="10">
    <location>
        <begin position="113"/>
        <end position="140"/>
    </location>
</feature>
<evidence type="ECO:0000256" key="3">
    <source>
        <dbReference type="ARBA" id="ARBA00022737"/>
    </source>
</evidence>
<evidence type="ECO:0000256" key="2">
    <source>
        <dbReference type="ARBA" id="ARBA00022723"/>
    </source>
</evidence>
<comment type="caution">
    <text evidence="11">The sequence shown here is derived from an EMBL/GenBank/DDBJ whole genome shotgun (WGS) entry which is preliminary data.</text>
</comment>
<accession>A0AAV6VKZ6</accession>
<dbReference type="FunFam" id="3.30.160.60:FF:000100">
    <property type="entry name" value="Zinc finger 45-like"/>
    <property type="match status" value="1"/>
</dbReference>
<dbReference type="GO" id="GO:0005634">
    <property type="term" value="C:nucleus"/>
    <property type="evidence" value="ECO:0007669"/>
    <property type="project" value="UniProtKB-SubCell"/>
</dbReference>
<dbReference type="SUPFAM" id="SSF57667">
    <property type="entry name" value="beta-beta-alpha zinc fingers"/>
    <property type="match status" value="2"/>
</dbReference>
<gene>
    <name evidence="11" type="ORF">JTE90_009586</name>
</gene>
<dbReference type="PROSITE" id="PS50157">
    <property type="entry name" value="ZINC_FINGER_C2H2_2"/>
    <property type="match status" value="3"/>
</dbReference>
<keyword evidence="8" id="KW-0539">Nucleus</keyword>
<evidence type="ECO:0000256" key="7">
    <source>
        <dbReference type="ARBA" id="ARBA00023163"/>
    </source>
</evidence>
<dbReference type="PANTHER" id="PTHR47772:SF1">
    <property type="entry name" value="ZINC FINGER PROTEIN 200"/>
    <property type="match status" value="1"/>
</dbReference>
<evidence type="ECO:0000256" key="8">
    <source>
        <dbReference type="ARBA" id="ARBA00023242"/>
    </source>
</evidence>
<keyword evidence="12" id="KW-1185">Reference proteome</keyword>
<evidence type="ECO:0000256" key="6">
    <source>
        <dbReference type="ARBA" id="ARBA00023015"/>
    </source>
</evidence>
<dbReference type="PANTHER" id="PTHR47772">
    <property type="entry name" value="ZINC FINGER PROTEIN 200"/>
    <property type="match status" value="1"/>
</dbReference>
<keyword evidence="4 9" id="KW-0863">Zinc-finger</keyword>
<evidence type="ECO:0000256" key="1">
    <source>
        <dbReference type="ARBA" id="ARBA00004123"/>
    </source>
</evidence>
<comment type="subcellular location">
    <subcellularLocation>
        <location evidence="1">Nucleus</location>
    </subcellularLocation>
</comment>
<evidence type="ECO:0000313" key="12">
    <source>
        <dbReference type="Proteomes" id="UP000827092"/>
    </source>
</evidence>
<proteinExistence type="predicted"/>
<dbReference type="Pfam" id="PF00096">
    <property type="entry name" value="zf-C2H2"/>
    <property type="match status" value="2"/>
</dbReference>
<protein>
    <recommendedName>
        <fullName evidence="10">C2H2-type domain-containing protein</fullName>
    </recommendedName>
</protein>
<evidence type="ECO:0000259" key="10">
    <source>
        <dbReference type="PROSITE" id="PS50157"/>
    </source>
</evidence>
<organism evidence="11 12">
    <name type="scientific">Oedothorax gibbosus</name>
    <dbReference type="NCBI Taxonomy" id="931172"/>
    <lineage>
        <taxon>Eukaryota</taxon>
        <taxon>Metazoa</taxon>
        <taxon>Ecdysozoa</taxon>
        <taxon>Arthropoda</taxon>
        <taxon>Chelicerata</taxon>
        <taxon>Arachnida</taxon>
        <taxon>Araneae</taxon>
        <taxon>Araneomorphae</taxon>
        <taxon>Entelegynae</taxon>
        <taxon>Araneoidea</taxon>
        <taxon>Linyphiidae</taxon>
        <taxon>Erigoninae</taxon>
        <taxon>Oedothorax</taxon>
    </lineage>
</organism>
<feature type="domain" description="C2H2-type" evidence="10">
    <location>
        <begin position="55"/>
        <end position="83"/>
    </location>
</feature>
<keyword evidence="5" id="KW-0862">Zinc</keyword>
<keyword evidence="3" id="KW-0677">Repeat</keyword>
<evidence type="ECO:0000256" key="5">
    <source>
        <dbReference type="ARBA" id="ARBA00022833"/>
    </source>
</evidence>
<keyword evidence="2" id="KW-0479">Metal-binding</keyword>
<dbReference type="EMBL" id="JAFNEN010000071">
    <property type="protein sequence ID" value="KAG8196368.1"/>
    <property type="molecule type" value="Genomic_DNA"/>
</dbReference>
<evidence type="ECO:0000313" key="11">
    <source>
        <dbReference type="EMBL" id="KAG8196368.1"/>
    </source>
</evidence>
<dbReference type="GO" id="GO:0008270">
    <property type="term" value="F:zinc ion binding"/>
    <property type="evidence" value="ECO:0007669"/>
    <property type="project" value="UniProtKB-KW"/>
</dbReference>
<reference evidence="11 12" key="1">
    <citation type="journal article" date="2022" name="Nat. Ecol. Evol.">
        <title>A masculinizing supergene underlies an exaggerated male reproductive morph in a spider.</title>
        <authorList>
            <person name="Hendrickx F."/>
            <person name="De Corte Z."/>
            <person name="Sonet G."/>
            <person name="Van Belleghem S.M."/>
            <person name="Kostlbacher S."/>
            <person name="Vangestel C."/>
        </authorList>
    </citation>
    <scope>NUCLEOTIDE SEQUENCE [LARGE SCALE GENOMIC DNA]</scope>
    <source>
        <strain evidence="11">W744_W776</strain>
    </source>
</reference>
<name>A0AAV6VKZ6_9ARAC</name>